<gene>
    <name evidence="2" type="ORF">HDC14423</name>
</gene>
<reference evidence="2" key="1">
    <citation type="journal article" date="2003" name="Genome Biol.">
        <title>An integrated gene annotation and transcriptional profiling approach towards the full gene content of the Drosophila genome.</title>
        <authorList>
            <person name="Hild M."/>
            <person name="Beckmann B."/>
            <person name="Haas S.A."/>
            <person name="Koch B."/>
            <person name="Solovyev V."/>
            <person name="Busold C."/>
            <person name="Fellenberg K."/>
            <person name="Boutros M."/>
            <person name="Vingron M."/>
            <person name="Sauer F."/>
            <person name="Hoheisel J.D."/>
            <person name="Paro R."/>
        </authorList>
    </citation>
    <scope>NUCLEOTIDE SEQUENCE</scope>
</reference>
<proteinExistence type="predicted"/>
<evidence type="ECO:0000256" key="1">
    <source>
        <dbReference type="SAM" id="MobiDB-lite"/>
    </source>
</evidence>
<feature type="region of interest" description="Disordered" evidence="1">
    <location>
        <begin position="1"/>
        <end position="30"/>
    </location>
</feature>
<evidence type="ECO:0000313" key="2">
    <source>
        <dbReference type="EMBL" id="DAA04162.1"/>
    </source>
</evidence>
<protein>
    <submittedName>
        <fullName evidence="2">HDC14423</fullName>
    </submittedName>
</protein>
<sequence>MVSQDRLYPIKKAPSLTHRTTDKAREEHSPWRMEHLQGGVVEIKLITISRCSGKVSQAGQAVHAGNL</sequence>
<dbReference type="AlphaFoldDB" id="Q6IJR0"/>
<dbReference type="EMBL" id="BK002656">
    <property type="protein sequence ID" value="DAA04162.1"/>
    <property type="molecule type" value="Genomic_DNA"/>
</dbReference>
<name>Q6IJR0_DROME</name>
<feature type="compositionally biased region" description="Basic and acidic residues" evidence="1">
    <location>
        <begin position="19"/>
        <end position="30"/>
    </location>
</feature>
<organism evidence="2">
    <name type="scientific">Drosophila melanogaster</name>
    <name type="common">Fruit fly</name>
    <dbReference type="NCBI Taxonomy" id="7227"/>
    <lineage>
        <taxon>Eukaryota</taxon>
        <taxon>Metazoa</taxon>
        <taxon>Ecdysozoa</taxon>
        <taxon>Arthropoda</taxon>
        <taxon>Hexapoda</taxon>
        <taxon>Insecta</taxon>
        <taxon>Pterygota</taxon>
        <taxon>Neoptera</taxon>
        <taxon>Endopterygota</taxon>
        <taxon>Diptera</taxon>
        <taxon>Brachycera</taxon>
        <taxon>Muscomorpha</taxon>
        <taxon>Ephydroidea</taxon>
        <taxon>Drosophilidae</taxon>
        <taxon>Drosophila</taxon>
        <taxon>Sophophora</taxon>
    </lineage>
</organism>
<accession>Q6IJR0</accession>